<accession>E4Y693</accession>
<organism evidence="3">
    <name type="scientific">Oikopleura dioica</name>
    <name type="common">Tunicate</name>
    <dbReference type="NCBI Taxonomy" id="34765"/>
    <lineage>
        <taxon>Eukaryota</taxon>
        <taxon>Metazoa</taxon>
        <taxon>Chordata</taxon>
        <taxon>Tunicata</taxon>
        <taxon>Appendicularia</taxon>
        <taxon>Copelata</taxon>
        <taxon>Oikopleuridae</taxon>
        <taxon>Oikopleura</taxon>
    </lineage>
</organism>
<dbReference type="Proteomes" id="UP000011014">
    <property type="component" value="Unassembled WGS sequence"/>
</dbReference>
<dbReference type="AlphaFoldDB" id="E4Y693"/>
<dbReference type="EMBL" id="FN654294">
    <property type="protein sequence ID" value="CBY31143.1"/>
    <property type="molecule type" value="Genomic_DNA"/>
</dbReference>
<feature type="coiled-coil region" evidence="1">
    <location>
        <begin position="306"/>
        <end position="413"/>
    </location>
</feature>
<evidence type="ECO:0000313" key="3">
    <source>
        <dbReference type="EMBL" id="CBY31143.1"/>
    </source>
</evidence>
<feature type="region of interest" description="Disordered" evidence="2">
    <location>
        <begin position="130"/>
        <end position="168"/>
    </location>
</feature>
<sequence length="590" mass="67758">MGKISIRSENRGKSKWAPLEAREKRQAVFDQNRQKYEAELQHSAEVEGNLKLHYKDAQSEVKDLRARIDELREYSDKVDEDNKKLRKELEKSKPECEAIKEVSDDLDASSLVEQYERYIRDLKDKIDEQSTTINSLREEPDIHSTPSRLSSRIDPDGEEERSGDILDSDNEDLYEKALQFHLTSTPGKIDGNKSFAEELKGNAFTPRALHSLLDEPVVQSLDSWVQVEAETAEVALQAIPQTADSSTETSSKMFKSVETQVMIKTEEEHRQNEMLLELEERLHCALKDAENIGALAHEKDNALDELRISVETCTQLEKELDKYRLELDETRRKAFKITAEKNALEQKQNIEEIKVKNVQSQMENVESKVAKLTQELIKTRDEKSNAEKLAKNVENDQKLIKKLKDDISEAQENYFSEVMKTKTLTEEAKKSAFKIAELESLVSVGYAEKDRLSVEIRALALKANQNESQEGVEIGKLISQISSLKEINETYHKNVTNTSEKLMLEKKECTRLRGLVSHMNRTNKENYELKCTISKLKTEHEVAKKTLKDKETLVEALNKKGRSRSELTKKQSQQLRITISELKMELESIK</sequence>
<feature type="region of interest" description="Disordered" evidence="2">
    <location>
        <begin position="75"/>
        <end position="96"/>
    </location>
</feature>
<evidence type="ECO:0000256" key="2">
    <source>
        <dbReference type="SAM" id="MobiDB-lite"/>
    </source>
</evidence>
<keyword evidence="1" id="KW-0175">Coiled coil</keyword>
<gene>
    <name evidence="3" type="ORF">GSOID_T00019103001</name>
</gene>
<name>E4Y693_OIKDI</name>
<evidence type="ECO:0000256" key="1">
    <source>
        <dbReference type="SAM" id="Coils"/>
    </source>
</evidence>
<protein>
    <submittedName>
        <fullName evidence="3">Uncharacterized protein</fullName>
    </submittedName>
</protein>
<reference evidence="3" key="1">
    <citation type="journal article" date="2010" name="Science">
        <title>Plasticity of animal genome architecture unmasked by rapid evolution of a pelagic tunicate.</title>
        <authorList>
            <person name="Denoeud F."/>
            <person name="Henriet S."/>
            <person name="Mungpakdee S."/>
            <person name="Aury J.M."/>
            <person name="Da Silva C."/>
            <person name="Brinkmann H."/>
            <person name="Mikhaleva J."/>
            <person name="Olsen L.C."/>
            <person name="Jubin C."/>
            <person name="Canestro C."/>
            <person name="Bouquet J.M."/>
            <person name="Danks G."/>
            <person name="Poulain J."/>
            <person name="Campsteijn C."/>
            <person name="Adamski M."/>
            <person name="Cross I."/>
            <person name="Yadetie F."/>
            <person name="Muffato M."/>
            <person name="Louis A."/>
            <person name="Butcher S."/>
            <person name="Tsagkogeorga G."/>
            <person name="Konrad A."/>
            <person name="Singh S."/>
            <person name="Jensen M.F."/>
            <person name="Cong E.H."/>
            <person name="Eikeseth-Otteraa H."/>
            <person name="Noel B."/>
            <person name="Anthouard V."/>
            <person name="Porcel B.M."/>
            <person name="Kachouri-Lafond R."/>
            <person name="Nishino A."/>
            <person name="Ugolini M."/>
            <person name="Chourrout P."/>
            <person name="Nishida H."/>
            <person name="Aasland R."/>
            <person name="Huzurbazar S."/>
            <person name="Westhof E."/>
            <person name="Delsuc F."/>
            <person name="Lehrach H."/>
            <person name="Reinhardt R."/>
            <person name="Weissenbach J."/>
            <person name="Roy S.W."/>
            <person name="Artiguenave F."/>
            <person name="Postlethwait J.H."/>
            <person name="Manak J.R."/>
            <person name="Thompson E.M."/>
            <person name="Jaillon O."/>
            <person name="Du Pasquier L."/>
            <person name="Boudinot P."/>
            <person name="Liberles D.A."/>
            <person name="Volff J.N."/>
            <person name="Philippe H."/>
            <person name="Lenhard B."/>
            <person name="Roest Crollius H."/>
            <person name="Wincker P."/>
            <person name="Chourrout D."/>
        </authorList>
    </citation>
    <scope>NUCLEOTIDE SEQUENCE [LARGE SCALE GENOMIC DNA]</scope>
</reference>
<feature type="coiled-coil region" evidence="1">
    <location>
        <begin position="533"/>
        <end position="560"/>
    </location>
</feature>
<feature type="compositionally biased region" description="Basic and acidic residues" evidence="2">
    <location>
        <begin position="151"/>
        <end position="164"/>
    </location>
</feature>
<proteinExistence type="predicted"/>